<evidence type="ECO:0000256" key="1">
    <source>
        <dbReference type="SAM" id="MobiDB-lite"/>
    </source>
</evidence>
<protein>
    <submittedName>
        <fullName evidence="2">Uncharacterized protein</fullName>
    </submittedName>
</protein>
<feature type="compositionally biased region" description="Acidic residues" evidence="1">
    <location>
        <begin position="8"/>
        <end position="36"/>
    </location>
</feature>
<evidence type="ECO:0000313" key="3">
    <source>
        <dbReference type="Proteomes" id="UP000663874"/>
    </source>
</evidence>
<name>A0A820FS95_9BILA</name>
<feature type="region of interest" description="Disordered" evidence="1">
    <location>
        <begin position="1"/>
        <end position="37"/>
    </location>
</feature>
<accession>A0A820FS95</accession>
<sequence length="145" mass="17451">MNDMSMIFDDEQDDEEWTSTDDDDDDDDGDDDDDDGWILYDDNYCEDEGNKLSYHHREPEELKDLDWNALPNFIHHLDYNQLKIHERQKAHAENRTLLSIRRKMIADKLICRLPYKGTEYYITSKKNFQQKETDHEKKCSSNHPY</sequence>
<proteinExistence type="predicted"/>
<dbReference type="Proteomes" id="UP000663874">
    <property type="component" value="Unassembled WGS sequence"/>
</dbReference>
<dbReference type="EMBL" id="CAJOBE010024765">
    <property type="protein sequence ID" value="CAF4264712.1"/>
    <property type="molecule type" value="Genomic_DNA"/>
</dbReference>
<evidence type="ECO:0000313" key="2">
    <source>
        <dbReference type="EMBL" id="CAF4264712.1"/>
    </source>
</evidence>
<gene>
    <name evidence="2" type="ORF">FNK824_LOCUS39230</name>
</gene>
<reference evidence="2" key="1">
    <citation type="submission" date="2021-02" db="EMBL/GenBank/DDBJ databases">
        <authorList>
            <person name="Nowell W R."/>
        </authorList>
    </citation>
    <scope>NUCLEOTIDE SEQUENCE</scope>
</reference>
<dbReference type="AlphaFoldDB" id="A0A820FS95"/>
<organism evidence="2 3">
    <name type="scientific">Rotaria sordida</name>
    <dbReference type="NCBI Taxonomy" id="392033"/>
    <lineage>
        <taxon>Eukaryota</taxon>
        <taxon>Metazoa</taxon>
        <taxon>Spiralia</taxon>
        <taxon>Gnathifera</taxon>
        <taxon>Rotifera</taxon>
        <taxon>Eurotatoria</taxon>
        <taxon>Bdelloidea</taxon>
        <taxon>Philodinida</taxon>
        <taxon>Philodinidae</taxon>
        <taxon>Rotaria</taxon>
    </lineage>
</organism>
<comment type="caution">
    <text evidence="2">The sequence shown here is derived from an EMBL/GenBank/DDBJ whole genome shotgun (WGS) entry which is preliminary data.</text>
</comment>